<proteinExistence type="inferred from homology"/>
<evidence type="ECO:0000256" key="3">
    <source>
        <dbReference type="ARBA" id="ARBA00008145"/>
    </source>
</evidence>
<dbReference type="PIRSF" id="PIRSF023956">
    <property type="entry name" value="Thiopurine_S-methyltransferase"/>
    <property type="match status" value="1"/>
</dbReference>
<dbReference type="InterPro" id="IPR025835">
    <property type="entry name" value="Thiopurine_S-MeTrfase"/>
</dbReference>
<evidence type="ECO:0000256" key="4">
    <source>
        <dbReference type="ARBA" id="ARBA00011905"/>
    </source>
</evidence>
<dbReference type="Gene3D" id="3.40.50.150">
    <property type="entry name" value="Vaccinia Virus protein VP39"/>
    <property type="match status" value="1"/>
</dbReference>
<reference evidence="10" key="1">
    <citation type="submission" date="2021-10" db="EMBL/GenBank/DDBJ databases">
        <title>Marinomonas pontica sp. nov., isolated from the Black Sea.</title>
        <authorList>
            <person name="Zhao L.-H."/>
            <person name="Xue J.-H."/>
        </authorList>
    </citation>
    <scope>NUCLEOTIDE SEQUENCE</scope>
    <source>
        <strain evidence="10">E8</strain>
    </source>
</reference>
<name>A0A9X1ILB3_9GAMM</name>
<comment type="subcellular location">
    <subcellularLocation>
        <location evidence="2 9">Cytoplasm</location>
    </subcellularLocation>
</comment>
<dbReference type="InterPro" id="IPR008854">
    <property type="entry name" value="TPMT"/>
</dbReference>
<keyword evidence="8 9" id="KW-0949">S-adenosyl-L-methionine</keyword>
<evidence type="ECO:0000256" key="1">
    <source>
        <dbReference type="ARBA" id="ARBA00000903"/>
    </source>
</evidence>
<dbReference type="Proteomes" id="UP001139095">
    <property type="component" value="Unassembled WGS sequence"/>
</dbReference>
<dbReference type="EC" id="2.1.1.67" evidence="4 9"/>
<dbReference type="GO" id="GO:0005737">
    <property type="term" value="C:cytoplasm"/>
    <property type="evidence" value="ECO:0007669"/>
    <property type="project" value="UniProtKB-SubCell"/>
</dbReference>
<comment type="caution">
    <text evidence="10">The sequence shown here is derived from an EMBL/GenBank/DDBJ whole genome shotgun (WGS) entry which is preliminary data.</text>
</comment>
<keyword evidence="11" id="KW-1185">Reference proteome</keyword>
<dbReference type="AlphaFoldDB" id="A0A9X1ILB3"/>
<comment type="similarity">
    <text evidence="3 9">Belongs to the class I-like SAM-binding methyltransferase superfamily. TPMT family.</text>
</comment>
<feature type="binding site" evidence="9">
    <location>
        <position position="44"/>
    </location>
    <ligand>
        <name>S-adenosyl-L-methionine</name>
        <dbReference type="ChEBI" id="CHEBI:59789"/>
    </ligand>
</feature>
<dbReference type="EMBL" id="JAJATW010000002">
    <property type="protein sequence ID" value="MCB5160864.1"/>
    <property type="molecule type" value="Genomic_DNA"/>
</dbReference>
<sequence>MVTNEFWLDRWETGRIGFHKDDVNPKLMTFWPMLPKGSRVLVPLCGKSNDLIWLAEQGYQVTGVELSSLAVVQFLGDNDLNYVTHHHGELKIHTVEDIPLRIVEGDYFHFCETDFDACYDRAAMVAMPDTMRARYVTHTLDRLSSNASVLVVSVYYDGDQQGPPFSIDDATVTQLWGPSIHKIAAENLALIHERYRDRGHSVYEESVWRIQPNLF</sequence>
<dbReference type="HAMAP" id="MF_00812">
    <property type="entry name" value="Thiopur_methtran"/>
    <property type="match status" value="1"/>
</dbReference>
<keyword evidence="6 9" id="KW-0489">Methyltransferase</keyword>
<feature type="binding site" evidence="9">
    <location>
        <position position="11"/>
    </location>
    <ligand>
        <name>S-adenosyl-L-methionine</name>
        <dbReference type="ChEBI" id="CHEBI:59789"/>
    </ligand>
</feature>
<feature type="binding site" evidence="9">
    <location>
        <position position="121"/>
    </location>
    <ligand>
        <name>S-adenosyl-L-methionine</name>
        <dbReference type="ChEBI" id="CHEBI:59789"/>
    </ligand>
</feature>
<evidence type="ECO:0000256" key="5">
    <source>
        <dbReference type="ARBA" id="ARBA00022490"/>
    </source>
</evidence>
<accession>A0A9X1ILB3</accession>
<dbReference type="PANTHER" id="PTHR10259">
    <property type="entry name" value="THIOPURINE S-METHYLTRANSFERASE"/>
    <property type="match status" value="1"/>
</dbReference>
<dbReference type="GO" id="GO:0008119">
    <property type="term" value="F:thiopurine S-methyltransferase activity"/>
    <property type="evidence" value="ECO:0007669"/>
    <property type="project" value="UniProtKB-UniRule"/>
</dbReference>
<dbReference type="PROSITE" id="PS51585">
    <property type="entry name" value="SAM_MT_TPMT"/>
    <property type="match status" value="1"/>
</dbReference>
<comment type="catalytic activity">
    <reaction evidence="1 9">
        <text>S-adenosyl-L-methionine + a thiopurine = S-adenosyl-L-homocysteine + a thiopurine S-methylether.</text>
        <dbReference type="EC" id="2.1.1.67"/>
    </reaction>
</comment>
<evidence type="ECO:0000256" key="8">
    <source>
        <dbReference type="ARBA" id="ARBA00022691"/>
    </source>
</evidence>
<keyword evidence="7 9" id="KW-0808">Transferase</keyword>
<evidence type="ECO:0000256" key="6">
    <source>
        <dbReference type="ARBA" id="ARBA00022603"/>
    </source>
</evidence>
<dbReference type="RefSeq" id="WP_226753245.1">
    <property type="nucleotide sequence ID" value="NZ_JAJATW010000002.1"/>
</dbReference>
<evidence type="ECO:0000256" key="2">
    <source>
        <dbReference type="ARBA" id="ARBA00004496"/>
    </source>
</evidence>
<evidence type="ECO:0000313" key="10">
    <source>
        <dbReference type="EMBL" id="MCB5160864.1"/>
    </source>
</evidence>
<dbReference type="Pfam" id="PF05724">
    <property type="entry name" value="TPMT"/>
    <property type="match status" value="1"/>
</dbReference>
<evidence type="ECO:0000256" key="7">
    <source>
        <dbReference type="ARBA" id="ARBA00022679"/>
    </source>
</evidence>
<dbReference type="GO" id="GO:0032259">
    <property type="term" value="P:methylation"/>
    <property type="evidence" value="ECO:0007669"/>
    <property type="project" value="UniProtKB-KW"/>
</dbReference>
<evidence type="ECO:0000313" key="11">
    <source>
        <dbReference type="Proteomes" id="UP001139095"/>
    </source>
</evidence>
<dbReference type="FunFam" id="3.40.50.150:FF:000101">
    <property type="entry name" value="Thiopurine S-methyltransferase"/>
    <property type="match status" value="1"/>
</dbReference>
<gene>
    <name evidence="9" type="primary">tpm</name>
    <name evidence="10" type="ORF">LG368_02995</name>
</gene>
<keyword evidence="5 9" id="KW-0963">Cytoplasm</keyword>
<dbReference type="SUPFAM" id="SSF53335">
    <property type="entry name" value="S-adenosyl-L-methionine-dependent methyltransferases"/>
    <property type="match status" value="1"/>
</dbReference>
<feature type="binding site" evidence="9">
    <location>
        <position position="65"/>
    </location>
    <ligand>
        <name>S-adenosyl-L-methionine</name>
        <dbReference type="ChEBI" id="CHEBI:59789"/>
    </ligand>
</feature>
<organism evidence="10 11">
    <name type="scientific">Marinomonas algarum</name>
    <dbReference type="NCBI Taxonomy" id="2883105"/>
    <lineage>
        <taxon>Bacteria</taxon>
        <taxon>Pseudomonadati</taxon>
        <taxon>Pseudomonadota</taxon>
        <taxon>Gammaproteobacteria</taxon>
        <taxon>Oceanospirillales</taxon>
        <taxon>Oceanospirillaceae</taxon>
        <taxon>Marinomonas</taxon>
    </lineage>
</organism>
<evidence type="ECO:0000256" key="9">
    <source>
        <dbReference type="HAMAP-Rule" id="MF_00812"/>
    </source>
</evidence>
<protein>
    <recommendedName>
        <fullName evidence="4 9">Thiopurine S-methyltransferase</fullName>
        <ecNumber evidence="4 9">2.1.1.67</ecNumber>
    </recommendedName>
    <alternativeName>
        <fullName evidence="9">Thiopurine methyltransferase</fullName>
    </alternativeName>
</protein>
<dbReference type="InterPro" id="IPR029063">
    <property type="entry name" value="SAM-dependent_MTases_sf"/>
</dbReference>
<dbReference type="PANTHER" id="PTHR10259:SF11">
    <property type="entry name" value="THIOPURINE S-METHYLTRANSFERASE"/>
    <property type="match status" value="1"/>
</dbReference>